<reference evidence="1" key="3">
    <citation type="submission" date="2025-09" db="UniProtKB">
        <authorList>
            <consortium name="Ensembl"/>
        </authorList>
    </citation>
    <scope>IDENTIFICATION</scope>
</reference>
<organism evidence="1 2">
    <name type="scientific">Denticeps clupeoides</name>
    <name type="common">denticle herring</name>
    <dbReference type="NCBI Taxonomy" id="299321"/>
    <lineage>
        <taxon>Eukaryota</taxon>
        <taxon>Metazoa</taxon>
        <taxon>Chordata</taxon>
        <taxon>Craniata</taxon>
        <taxon>Vertebrata</taxon>
        <taxon>Euteleostomi</taxon>
        <taxon>Actinopterygii</taxon>
        <taxon>Neopterygii</taxon>
        <taxon>Teleostei</taxon>
        <taxon>Clupei</taxon>
        <taxon>Clupeiformes</taxon>
        <taxon>Denticipitoidei</taxon>
        <taxon>Denticipitidae</taxon>
        <taxon>Denticeps</taxon>
    </lineage>
</organism>
<dbReference type="GeneTree" id="ENSGT00990000203984"/>
<evidence type="ECO:0008006" key="3">
    <source>
        <dbReference type="Google" id="ProtNLM"/>
    </source>
</evidence>
<protein>
    <recommendedName>
        <fullName evidence="3">Ribosomal protein S14</fullName>
    </recommendedName>
</protein>
<reference evidence="1 2" key="1">
    <citation type="submission" date="2020-06" db="EMBL/GenBank/DDBJ databases">
        <authorList>
            <consortium name="Wellcome Sanger Institute Data Sharing"/>
        </authorList>
    </citation>
    <scope>NUCLEOTIDE SEQUENCE [LARGE SCALE GENOMIC DNA]</scope>
</reference>
<dbReference type="Ensembl" id="ENSDCDT00010061175.1">
    <property type="protein sequence ID" value="ENSDCDP00010050749.1"/>
    <property type="gene ID" value="ENSDCDG00010030027.1"/>
</dbReference>
<evidence type="ECO:0000313" key="2">
    <source>
        <dbReference type="Proteomes" id="UP000694580"/>
    </source>
</evidence>
<reference evidence="1" key="2">
    <citation type="submission" date="2025-08" db="UniProtKB">
        <authorList>
            <consortium name="Ensembl"/>
        </authorList>
    </citation>
    <scope>IDENTIFICATION</scope>
</reference>
<name>A0AAY4E046_9TELE</name>
<dbReference type="Proteomes" id="UP000694580">
    <property type="component" value="Chromosome 5"/>
</dbReference>
<dbReference type="AlphaFoldDB" id="A0AAY4E046"/>
<accession>A0AAY4E046</accession>
<proteinExistence type="predicted"/>
<evidence type="ECO:0000313" key="1">
    <source>
        <dbReference type="Ensembl" id="ENSDCDP00010050749.1"/>
    </source>
</evidence>
<sequence>MSSVAARFLSNIVRYPPPKKCFYLNPMEHKPVPLLTGKEAEYMLALKQEFRGAMKRLPFYIKSAATLCSVNRMHIPGWKFVHT</sequence>
<keyword evidence="2" id="KW-1185">Reference proteome</keyword>